<feature type="region of interest" description="Disordered" evidence="1">
    <location>
        <begin position="28"/>
        <end position="53"/>
    </location>
</feature>
<keyword evidence="3" id="KW-1185">Reference proteome</keyword>
<name>A0A193BUM7_AMYOR</name>
<accession>A0A193BUM7</accession>
<evidence type="ECO:0000313" key="3">
    <source>
        <dbReference type="Proteomes" id="UP000093695"/>
    </source>
</evidence>
<dbReference type="KEGG" id="aori:SD37_09635"/>
<feature type="compositionally biased region" description="Low complexity" evidence="1">
    <location>
        <begin position="43"/>
        <end position="53"/>
    </location>
</feature>
<dbReference type="RefSeq" id="WP_065912777.1">
    <property type="nucleotide sequence ID" value="NZ_CP016174.1"/>
</dbReference>
<evidence type="ECO:0000313" key="2">
    <source>
        <dbReference type="EMBL" id="ANN15879.1"/>
    </source>
</evidence>
<gene>
    <name evidence="2" type="ORF">SD37_09635</name>
</gene>
<dbReference type="AlphaFoldDB" id="A0A193BUM7"/>
<reference evidence="2 3" key="1">
    <citation type="journal article" date="2015" name="Genome Announc.">
        <title>Draft Genome Sequence of Norvancomycin-Producing Strain Amycolatopsis orientalis CPCC200066.</title>
        <authorList>
            <person name="Lei X."/>
            <person name="Yuan F."/>
            <person name="Shi Y."/>
            <person name="Li X."/>
            <person name="Wang L."/>
            <person name="Hong B."/>
        </authorList>
    </citation>
    <scope>NUCLEOTIDE SEQUENCE [LARGE SCALE GENOMIC DNA]</scope>
    <source>
        <strain evidence="2 3">B-37</strain>
    </source>
</reference>
<dbReference type="EMBL" id="CP016174">
    <property type="protein sequence ID" value="ANN15879.1"/>
    <property type="molecule type" value="Genomic_DNA"/>
</dbReference>
<sequence length="158" mass="17006">MSLGGAAEGRSIRLDAEDLAAIEDTIRDTAGDAREMPPPADPGRPGVVAGPPGTVLWPKRFTALGTSWSRDRNGWYRADGEGTVPAAGGPVVVPEGARALFDLGGEVRYVVLKNEVYDLVGPDLRWQVVEEGLSVERRAWDGAWSAPRTAAGRCRRRR</sequence>
<dbReference type="Proteomes" id="UP000093695">
    <property type="component" value="Chromosome"/>
</dbReference>
<proteinExistence type="predicted"/>
<dbReference type="STRING" id="31958.SD37_09635"/>
<protein>
    <submittedName>
        <fullName evidence="2">Uncharacterized protein</fullName>
    </submittedName>
</protein>
<organism evidence="2 3">
    <name type="scientific">Amycolatopsis orientalis</name>
    <name type="common">Nocardia orientalis</name>
    <dbReference type="NCBI Taxonomy" id="31958"/>
    <lineage>
        <taxon>Bacteria</taxon>
        <taxon>Bacillati</taxon>
        <taxon>Actinomycetota</taxon>
        <taxon>Actinomycetes</taxon>
        <taxon>Pseudonocardiales</taxon>
        <taxon>Pseudonocardiaceae</taxon>
        <taxon>Amycolatopsis</taxon>
    </lineage>
</organism>
<evidence type="ECO:0000256" key="1">
    <source>
        <dbReference type="SAM" id="MobiDB-lite"/>
    </source>
</evidence>